<dbReference type="PRINTS" id="PR00344">
    <property type="entry name" value="BCTRLSENSOR"/>
</dbReference>
<keyword evidence="4" id="KW-0812">Transmembrane</keyword>
<keyword evidence="6" id="KW-0808">Transferase</keyword>
<accession>A0ABT3RGQ8</accession>
<keyword evidence="7" id="KW-1185">Reference proteome</keyword>
<dbReference type="Proteomes" id="UP001207228">
    <property type="component" value="Unassembled WGS sequence"/>
</dbReference>
<evidence type="ECO:0000259" key="5">
    <source>
        <dbReference type="PROSITE" id="PS50109"/>
    </source>
</evidence>
<comment type="catalytic activity">
    <reaction evidence="1">
        <text>ATP + protein L-histidine = ADP + protein N-phospho-L-histidine.</text>
        <dbReference type="EC" id="2.7.13.3"/>
    </reaction>
</comment>
<dbReference type="InterPro" id="IPR003594">
    <property type="entry name" value="HATPase_dom"/>
</dbReference>
<keyword evidence="6" id="KW-0418">Kinase</keyword>
<name>A0ABT3RGQ8_9BACT</name>
<dbReference type="EC" id="2.7.13.3" evidence="2"/>
<dbReference type="InterPro" id="IPR036890">
    <property type="entry name" value="HATPase_C_sf"/>
</dbReference>
<dbReference type="PANTHER" id="PTHR43547:SF2">
    <property type="entry name" value="HYBRID SIGNAL TRANSDUCTION HISTIDINE KINASE C"/>
    <property type="match status" value="1"/>
</dbReference>
<dbReference type="PANTHER" id="PTHR43547">
    <property type="entry name" value="TWO-COMPONENT HISTIDINE KINASE"/>
    <property type="match status" value="1"/>
</dbReference>
<dbReference type="SMART" id="SM00387">
    <property type="entry name" value="HATPase_c"/>
    <property type="match status" value="1"/>
</dbReference>
<keyword evidence="3" id="KW-0597">Phosphoprotein</keyword>
<evidence type="ECO:0000256" key="3">
    <source>
        <dbReference type="ARBA" id="ARBA00022553"/>
    </source>
</evidence>
<proteinExistence type="predicted"/>
<dbReference type="EMBL" id="JAPFQO010000008">
    <property type="protein sequence ID" value="MCX2740945.1"/>
    <property type="molecule type" value="Genomic_DNA"/>
</dbReference>
<dbReference type="Gene3D" id="3.30.565.10">
    <property type="entry name" value="Histidine kinase-like ATPase, C-terminal domain"/>
    <property type="match status" value="1"/>
</dbReference>
<dbReference type="Pfam" id="PF02518">
    <property type="entry name" value="HATPase_c"/>
    <property type="match status" value="1"/>
</dbReference>
<organism evidence="6 7">
    <name type="scientific">Pontibacter anaerobius</name>
    <dbReference type="NCBI Taxonomy" id="2993940"/>
    <lineage>
        <taxon>Bacteria</taxon>
        <taxon>Pseudomonadati</taxon>
        <taxon>Bacteroidota</taxon>
        <taxon>Cytophagia</taxon>
        <taxon>Cytophagales</taxon>
        <taxon>Hymenobacteraceae</taxon>
        <taxon>Pontibacter</taxon>
    </lineage>
</organism>
<sequence length="456" mass="51525">MGSKSFEWHVALRVVLLLITLSTPAVAIVQGWSETLVFILPVIVFQVVELIRFLRKAQDELNQFIESVHYRDFSRYYSESYQGTRLQLLHKGFNEINTTLKSISKERESQHLHLQKIMELVDTGILSYDTESGEVVLMNESLKKLLHLPYMKSIHHLDKRDHALYLAVRELQAGRTKIATAYSAHFVKSPFKVLLSATSFRSDGHTYKLVAFQNVNEALDETESRAWQKLLNVMTHEIMNSVAPIASLADTLKNRLHKTAVNGPSVHDLEDFEVSVSTIKSRSLGLLRFAEVYRNLNRITKLNLADVAVKDVFANLKHLMQPTLAQKNIALEILLEDPAIRLLADRNLLDQVLINLLVNAIEAVKDQPSPSITLSAYTSEGNTLIRIMDNGIGMSREVQEKIFIPFFSTRKNGSGIGLSLCKQIIMLHQGTIQVQSAEGEGTAFILRFSKPHELEN</sequence>
<reference evidence="6 7" key="1">
    <citation type="submission" date="2022-11" db="EMBL/GenBank/DDBJ databases">
        <title>The characterization of three novel Bacteroidetes species and genomic analysis of their roles in tidal elemental geochemical cycles.</title>
        <authorList>
            <person name="Ma K.-J."/>
        </authorList>
    </citation>
    <scope>NUCLEOTIDE SEQUENCE [LARGE SCALE GENOMIC DNA]</scope>
    <source>
        <strain evidence="6 7">M82</strain>
    </source>
</reference>
<feature type="transmembrane region" description="Helical" evidence="4">
    <location>
        <begin position="37"/>
        <end position="54"/>
    </location>
</feature>
<dbReference type="SUPFAM" id="SSF55874">
    <property type="entry name" value="ATPase domain of HSP90 chaperone/DNA topoisomerase II/histidine kinase"/>
    <property type="match status" value="1"/>
</dbReference>
<keyword evidence="4" id="KW-1133">Transmembrane helix</keyword>
<evidence type="ECO:0000313" key="6">
    <source>
        <dbReference type="EMBL" id="MCX2740945.1"/>
    </source>
</evidence>
<dbReference type="PROSITE" id="PS50109">
    <property type="entry name" value="HIS_KIN"/>
    <property type="match status" value="1"/>
</dbReference>
<protein>
    <recommendedName>
        <fullName evidence="2">histidine kinase</fullName>
        <ecNumber evidence="2">2.7.13.3</ecNumber>
    </recommendedName>
</protein>
<evidence type="ECO:0000313" key="7">
    <source>
        <dbReference type="Proteomes" id="UP001207228"/>
    </source>
</evidence>
<feature type="domain" description="Histidine kinase" evidence="5">
    <location>
        <begin position="233"/>
        <end position="452"/>
    </location>
</feature>
<evidence type="ECO:0000256" key="1">
    <source>
        <dbReference type="ARBA" id="ARBA00000085"/>
    </source>
</evidence>
<evidence type="ECO:0000256" key="4">
    <source>
        <dbReference type="SAM" id="Phobius"/>
    </source>
</evidence>
<dbReference type="InterPro" id="IPR005467">
    <property type="entry name" value="His_kinase_dom"/>
</dbReference>
<dbReference type="GO" id="GO:0016301">
    <property type="term" value="F:kinase activity"/>
    <property type="evidence" value="ECO:0007669"/>
    <property type="project" value="UniProtKB-KW"/>
</dbReference>
<comment type="caution">
    <text evidence="6">The sequence shown here is derived from an EMBL/GenBank/DDBJ whole genome shotgun (WGS) entry which is preliminary data.</text>
</comment>
<evidence type="ECO:0000256" key="2">
    <source>
        <dbReference type="ARBA" id="ARBA00012438"/>
    </source>
</evidence>
<dbReference type="InterPro" id="IPR004358">
    <property type="entry name" value="Sig_transdc_His_kin-like_C"/>
</dbReference>
<gene>
    <name evidence="6" type="ORF">OO017_13390</name>
</gene>
<keyword evidence="4" id="KW-0472">Membrane</keyword>
<dbReference type="RefSeq" id="WP_266053009.1">
    <property type="nucleotide sequence ID" value="NZ_JAPFQO010000008.1"/>
</dbReference>